<organism evidence="1 2">
    <name type="scientific">Bradyrhizobium vignae</name>
    <dbReference type="NCBI Taxonomy" id="1549949"/>
    <lineage>
        <taxon>Bacteria</taxon>
        <taxon>Pseudomonadati</taxon>
        <taxon>Pseudomonadota</taxon>
        <taxon>Alphaproteobacteria</taxon>
        <taxon>Hyphomicrobiales</taxon>
        <taxon>Nitrobacteraceae</taxon>
        <taxon>Bradyrhizobium</taxon>
    </lineage>
</organism>
<dbReference type="AlphaFoldDB" id="A0A2U3Q183"/>
<dbReference type="KEGG" id="bvz:BRAD3257_4147"/>
<sequence>MVAHPAGDQHVDLPLDELVQAGGLQHAQTDLRTYLPGISEGFRHIAEATSQLKPTGAVLLQLGAHGSYDLRRLELAQFRSAHAEPMIHICSMPKPVSRPAMKRRAKD</sequence>
<evidence type="ECO:0000313" key="1">
    <source>
        <dbReference type="EMBL" id="SPP95152.1"/>
    </source>
</evidence>
<proteinExistence type="predicted"/>
<dbReference type="Proteomes" id="UP000246085">
    <property type="component" value="Chromosome BRAD3257"/>
</dbReference>
<protein>
    <submittedName>
        <fullName evidence="1">Uncharacterized protein</fullName>
    </submittedName>
</protein>
<evidence type="ECO:0000313" key="2">
    <source>
        <dbReference type="Proteomes" id="UP000246085"/>
    </source>
</evidence>
<reference evidence="1 2" key="1">
    <citation type="submission" date="2018-03" db="EMBL/GenBank/DDBJ databases">
        <authorList>
            <person name="Gully D."/>
        </authorList>
    </citation>
    <scope>NUCLEOTIDE SEQUENCE [LARGE SCALE GENOMIC DNA]</scope>
    <source>
        <strain evidence="1">ORS3257</strain>
    </source>
</reference>
<accession>A0A2U3Q183</accession>
<dbReference type="EMBL" id="LS398110">
    <property type="protein sequence ID" value="SPP95152.1"/>
    <property type="molecule type" value="Genomic_DNA"/>
</dbReference>
<gene>
    <name evidence="1" type="ORF">BRAD3257_4147</name>
</gene>
<name>A0A2U3Q183_9BRAD</name>